<dbReference type="STRING" id="1798325.A2834_00800"/>
<gene>
    <name evidence="1" type="ORF">A2834_00800</name>
</gene>
<reference evidence="1 2" key="1">
    <citation type="journal article" date="2016" name="Nat. Commun.">
        <title>Thousands of microbial genomes shed light on interconnected biogeochemical processes in an aquifer system.</title>
        <authorList>
            <person name="Anantharaman K."/>
            <person name="Brown C.T."/>
            <person name="Hug L.A."/>
            <person name="Sharon I."/>
            <person name="Castelle C.J."/>
            <person name="Probst A.J."/>
            <person name="Thomas B.C."/>
            <person name="Singh A."/>
            <person name="Wilkins M.J."/>
            <person name="Karaoz U."/>
            <person name="Brodie E.L."/>
            <person name="Williams K.H."/>
            <person name="Hubbard S.S."/>
            <person name="Banfield J.F."/>
        </authorList>
    </citation>
    <scope>NUCLEOTIDE SEQUENCE [LARGE SCALE GENOMIC DNA]</scope>
</reference>
<comment type="caution">
    <text evidence="1">The sequence shown here is derived from an EMBL/GenBank/DDBJ whole genome shotgun (WGS) entry which is preliminary data.</text>
</comment>
<accession>A0A1F5VE90</accession>
<name>A0A1F5VE90_9BACT</name>
<evidence type="ECO:0008006" key="3">
    <source>
        <dbReference type="Google" id="ProtNLM"/>
    </source>
</evidence>
<dbReference type="AlphaFoldDB" id="A0A1F5VE90"/>
<organism evidence="1 2">
    <name type="scientific">Candidatus Giovannonibacteria bacterium RIFCSPHIGHO2_01_FULL_45_23</name>
    <dbReference type="NCBI Taxonomy" id="1798325"/>
    <lineage>
        <taxon>Bacteria</taxon>
        <taxon>Candidatus Giovannoniibacteriota</taxon>
    </lineage>
</organism>
<dbReference type="Proteomes" id="UP000179251">
    <property type="component" value="Unassembled WGS sequence"/>
</dbReference>
<evidence type="ECO:0000313" key="1">
    <source>
        <dbReference type="EMBL" id="OGF61726.1"/>
    </source>
</evidence>
<dbReference type="EMBL" id="MFHD01000026">
    <property type="protein sequence ID" value="OGF61726.1"/>
    <property type="molecule type" value="Genomic_DNA"/>
</dbReference>
<sequence length="139" mass="15480">MKKNYLIIIVAIAFGVLWFAFLRTGDEKQPSASLEPQQNNEGLVTIAVTPKFSSEVSFQISLDTHSEELNYDLTQIALFTDENGKEYKPVSWEGDPPGGHHREGVLNFGSISPPPRTLGFIIKNVGGVPERKFLWITGF</sequence>
<proteinExistence type="predicted"/>
<protein>
    <recommendedName>
        <fullName evidence="3">DUF4352 domain-containing protein</fullName>
    </recommendedName>
</protein>
<evidence type="ECO:0000313" key="2">
    <source>
        <dbReference type="Proteomes" id="UP000179251"/>
    </source>
</evidence>